<proteinExistence type="inferred from homology"/>
<comment type="caution">
    <text evidence="17">The sequence shown here is derived from an EMBL/GenBank/DDBJ whole genome shotgun (WGS) entry which is preliminary data.</text>
</comment>
<keyword evidence="3" id="KW-0217">Developmental protein</keyword>
<evidence type="ECO:0000256" key="8">
    <source>
        <dbReference type="ARBA" id="ARBA00023015"/>
    </source>
</evidence>
<evidence type="ECO:0000313" key="17">
    <source>
        <dbReference type="EMBL" id="CAF0924207.1"/>
    </source>
</evidence>
<keyword evidence="7 15" id="KW-0904">Protein phosphatase</keyword>
<evidence type="ECO:0000256" key="15">
    <source>
        <dbReference type="RuleBase" id="RU362036"/>
    </source>
</evidence>
<dbReference type="GO" id="GO:0045739">
    <property type="term" value="P:positive regulation of DNA repair"/>
    <property type="evidence" value="ECO:0007669"/>
    <property type="project" value="TreeGrafter"/>
</dbReference>
<dbReference type="GO" id="GO:0046872">
    <property type="term" value="F:metal ion binding"/>
    <property type="evidence" value="ECO:0007669"/>
    <property type="project" value="UniProtKB-KW"/>
</dbReference>
<feature type="compositionally biased region" description="Polar residues" evidence="16">
    <location>
        <begin position="260"/>
        <end position="269"/>
    </location>
</feature>
<feature type="active site" description="Nucleophile" evidence="13">
    <location>
        <position position="281"/>
    </location>
</feature>
<evidence type="ECO:0000256" key="11">
    <source>
        <dbReference type="ARBA" id="ARBA00023242"/>
    </source>
</evidence>
<comment type="cofactor">
    <cofactor evidence="14 15">
        <name>Mg(2+)</name>
        <dbReference type="ChEBI" id="CHEBI:18420"/>
    </cofactor>
    <text evidence="14 15">Binds 1 Mg(2+) ion per subunit.</text>
</comment>
<feature type="compositionally biased region" description="Basic residues" evidence="16">
    <location>
        <begin position="250"/>
        <end position="259"/>
    </location>
</feature>
<dbReference type="AlphaFoldDB" id="A0A814B7B2"/>
<dbReference type="PANTHER" id="PTHR10190">
    <property type="entry name" value="EYES ABSENT"/>
    <property type="match status" value="1"/>
</dbReference>
<comment type="catalytic activity">
    <reaction evidence="12 15">
        <text>O-phospho-L-tyrosyl-[protein] + H2O = L-tyrosyl-[protein] + phosphate</text>
        <dbReference type="Rhea" id="RHEA:10684"/>
        <dbReference type="Rhea" id="RHEA-COMP:10136"/>
        <dbReference type="Rhea" id="RHEA-COMP:20101"/>
        <dbReference type="ChEBI" id="CHEBI:15377"/>
        <dbReference type="ChEBI" id="CHEBI:43474"/>
        <dbReference type="ChEBI" id="CHEBI:46858"/>
        <dbReference type="ChEBI" id="CHEBI:61978"/>
        <dbReference type="EC" id="3.1.3.48"/>
    </reaction>
</comment>
<evidence type="ECO:0000256" key="5">
    <source>
        <dbReference type="ARBA" id="ARBA00022801"/>
    </source>
</evidence>
<evidence type="ECO:0000256" key="1">
    <source>
        <dbReference type="ARBA" id="ARBA00004123"/>
    </source>
</evidence>
<sequence>MITANRSSKTVSRISMNDCNNKQTNITCADMSNCKLRIHTPTIKFIKTNCDSSESLPIDLVVSKRRRSSNDDEQNFITKTTTNNNNYNQHNPTIFDGQPSMASYSFSSPGYVNIPPYYNTTPTGYSALNFQYPLPETYSTTAASSTNGLPSPSPYGTQSGLDASYYHQFQPSLAYPCYSTSAYPSPYNLNSSTTSPNQLASSIKNSQGYQVESLPPTILEHQNHYSNPSVLSSPNSPSPSIKTETSARSSKSKNNRGRNKTQQQQSSPDPDNHIERIFIWDLDETIIILHSLLTGTYAQRYQKDAQTAMSLGLRIEEIIFNLADAHLFFNDLEECDQVHIDDVSSDDNGQDLSNYNFAADGFHSSTNVNNPCISSTVRGGVDWMRKLAFRYRRIKEIYTTYRTNAQTLLGQQKYEELLQLRVDIEALTGSWLTLAIKALNIIKQRKNCINVLVTTCQLVPALSKVILYGLGGVFDIENIYSATKIGKESCFERIHTRFGRKPTYVVVGDGRDEELAAKQLAWPFWRVSEHQNLTALIHALEWQFL</sequence>
<reference evidence="17" key="1">
    <citation type="submission" date="2021-02" db="EMBL/GenBank/DDBJ databases">
        <authorList>
            <person name="Nowell W R."/>
        </authorList>
    </citation>
    <scope>NUCLEOTIDE SEQUENCE</scope>
</reference>
<dbReference type="SFLD" id="SFLDG01129">
    <property type="entry name" value="C1.5:_HAD__Beta-PGM__Phosphata"/>
    <property type="match status" value="1"/>
</dbReference>
<dbReference type="InterPro" id="IPR028472">
    <property type="entry name" value="EYA"/>
</dbReference>
<feature type="compositionally biased region" description="Low complexity" evidence="16">
    <location>
        <begin position="75"/>
        <end position="90"/>
    </location>
</feature>
<dbReference type="InterPro" id="IPR042577">
    <property type="entry name" value="EYA_dom_metazoan"/>
</dbReference>
<keyword evidence="10" id="KW-0804">Transcription</keyword>
<feature type="region of interest" description="Disordered" evidence="16">
    <location>
        <begin position="67"/>
        <end position="90"/>
    </location>
</feature>
<evidence type="ECO:0000256" key="13">
    <source>
        <dbReference type="PIRSR" id="PIRSR628472-1"/>
    </source>
</evidence>
<keyword evidence="11" id="KW-0539">Nucleus</keyword>
<name>A0A814B7B2_9BILA</name>
<evidence type="ECO:0000256" key="7">
    <source>
        <dbReference type="ARBA" id="ARBA00022912"/>
    </source>
</evidence>
<keyword evidence="8 15" id="KW-0805">Transcription regulation</keyword>
<dbReference type="EMBL" id="CAJNOT010000278">
    <property type="protein sequence ID" value="CAF0924207.1"/>
    <property type="molecule type" value="Genomic_DNA"/>
</dbReference>
<keyword evidence="6 14" id="KW-0460">Magnesium</keyword>
<dbReference type="GO" id="GO:0004725">
    <property type="term" value="F:protein tyrosine phosphatase activity"/>
    <property type="evidence" value="ECO:0007669"/>
    <property type="project" value="UniProtKB-EC"/>
</dbReference>
<protein>
    <recommendedName>
        <fullName evidence="15">Eyes absent homolog</fullName>
        <ecNumber evidence="15">3.1.3.48</ecNumber>
    </recommendedName>
</protein>
<feature type="binding site" evidence="14">
    <location>
        <position position="281"/>
    </location>
    <ligand>
        <name>Mg(2+)</name>
        <dbReference type="ChEBI" id="CHEBI:18420"/>
    </ligand>
</feature>
<dbReference type="InterPro" id="IPR006545">
    <property type="entry name" value="EYA_dom"/>
</dbReference>
<dbReference type="Pfam" id="PF00702">
    <property type="entry name" value="Hydrolase"/>
    <property type="match status" value="1"/>
</dbReference>
<evidence type="ECO:0000256" key="6">
    <source>
        <dbReference type="ARBA" id="ARBA00022842"/>
    </source>
</evidence>
<feature type="region of interest" description="Disordered" evidence="16">
    <location>
        <begin position="220"/>
        <end position="272"/>
    </location>
</feature>
<evidence type="ECO:0000256" key="9">
    <source>
        <dbReference type="ARBA" id="ARBA00023159"/>
    </source>
</evidence>
<evidence type="ECO:0000256" key="12">
    <source>
        <dbReference type="ARBA" id="ARBA00051722"/>
    </source>
</evidence>
<feature type="binding site" evidence="14">
    <location>
        <position position="283"/>
    </location>
    <ligand>
        <name>Mg(2+)</name>
        <dbReference type="ChEBI" id="CHEBI:18420"/>
    </ligand>
</feature>
<gene>
    <name evidence="17" type="ORF">ZHD862_LOCUS8563</name>
</gene>
<evidence type="ECO:0000256" key="10">
    <source>
        <dbReference type="ARBA" id="ARBA00023163"/>
    </source>
</evidence>
<accession>A0A814B7B2</accession>
<dbReference type="Gene3D" id="3.40.50.12350">
    <property type="match status" value="1"/>
</dbReference>
<keyword evidence="5 15" id="KW-0378">Hydrolase</keyword>
<evidence type="ECO:0000256" key="14">
    <source>
        <dbReference type="PIRSR" id="PIRSR628472-2"/>
    </source>
</evidence>
<organism evidence="17 18">
    <name type="scientific">Rotaria sordida</name>
    <dbReference type="NCBI Taxonomy" id="392033"/>
    <lineage>
        <taxon>Eukaryota</taxon>
        <taxon>Metazoa</taxon>
        <taxon>Spiralia</taxon>
        <taxon>Gnathifera</taxon>
        <taxon>Rotifera</taxon>
        <taxon>Eurotatoria</taxon>
        <taxon>Bdelloidea</taxon>
        <taxon>Philodinida</taxon>
        <taxon>Philodinidae</taxon>
        <taxon>Rotaria</taxon>
    </lineage>
</organism>
<dbReference type="NCBIfam" id="TIGR01658">
    <property type="entry name" value="EYA-cons_domain"/>
    <property type="match status" value="1"/>
</dbReference>
<comment type="similarity">
    <text evidence="2 15">Belongs to the HAD-like hydrolase superfamily. EYA family.</text>
</comment>
<dbReference type="InterPro" id="IPR038102">
    <property type="entry name" value="EYA_dom_sf"/>
</dbReference>
<keyword evidence="4 14" id="KW-0479">Metal-binding</keyword>
<dbReference type="SFLD" id="SFLDS00003">
    <property type="entry name" value="Haloacid_Dehalogenase"/>
    <property type="match status" value="1"/>
</dbReference>
<feature type="compositionally biased region" description="Low complexity" evidence="16">
    <location>
        <begin position="226"/>
        <end position="240"/>
    </location>
</feature>
<dbReference type="Proteomes" id="UP000663864">
    <property type="component" value="Unassembled WGS sequence"/>
</dbReference>
<dbReference type="GO" id="GO:2001240">
    <property type="term" value="P:negative regulation of extrinsic apoptotic signaling pathway in absence of ligand"/>
    <property type="evidence" value="ECO:0007669"/>
    <property type="project" value="TreeGrafter"/>
</dbReference>
<evidence type="ECO:0000256" key="4">
    <source>
        <dbReference type="ARBA" id="ARBA00022723"/>
    </source>
</evidence>
<dbReference type="FunFam" id="3.40.50.12350:FF:000001">
    <property type="entry name" value="Eyes absent homolog"/>
    <property type="match status" value="1"/>
</dbReference>
<dbReference type="PANTHER" id="PTHR10190:SF16">
    <property type="entry name" value="DEVELOPMENTAL PROTEIN EYES ABSENT"/>
    <property type="match status" value="1"/>
</dbReference>
<evidence type="ECO:0000256" key="16">
    <source>
        <dbReference type="SAM" id="MobiDB-lite"/>
    </source>
</evidence>
<feature type="binding site" evidence="14">
    <location>
        <position position="509"/>
    </location>
    <ligand>
        <name>Mg(2+)</name>
        <dbReference type="ChEBI" id="CHEBI:18420"/>
    </ligand>
</feature>
<comment type="subcellular location">
    <subcellularLocation>
        <location evidence="1">Nucleus</location>
    </subcellularLocation>
</comment>
<dbReference type="EC" id="3.1.3.48" evidence="15"/>
<evidence type="ECO:0000256" key="3">
    <source>
        <dbReference type="ARBA" id="ARBA00022473"/>
    </source>
</evidence>
<feature type="active site" description="Proton donor" evidence="13">
    <location>
        <position position="283"/>
    </location>
</feature>
<evidence type="ECO:0000256" key="2">
    <source>
        <dbReference type="ARBA" id="ARBA00010501"/>
    </source>
</evidence>
<dbReference type="CDD" id="cd02601">
    <property type="entry name" value="HAD_Eya"/>
    <property type="match status" value="1"/>
</dbReference>
<dbReference type="GO" id="GO:0005634">
    <property type="term" value="C:nucleus"/>
    <property type="evidence" value="ECO:0007669"/>
    <property type="project" value="UniProtKB-SubCell"/>
</dbReference>
<evidence type="ECO:0000313" key="18">
    <source>
        <dbReference type="Proteomes" id="UP000663864"/>
    </source>
</evidence>
<keyword evidence="9" id="KW-0010">Activator</keyword>
<dbReference type="GO" id="GO:0030154">
    <property type="term" value="P:cell differentiation"/>
    <property type="evidence" value="ECO:0007669"/>
    <property type="project" value="TreeGrafter"/>
</dbReference>